<feature type="compositionally biased region" description="Low complexity" evidence="1">
    <location>
        <begin position="1"/>
        <end position="15"/>
    </location>
</feature>
<evidence type="ECO:0000256" key="1">
    <source>
        <dbReference type="SAM" id="MobiDB-lite"/>
    </source>
</evidence>
<name>A0A8B7PJ91_HYAAZ</name>
<feature type="compositionally biased region" description="Basic and acidic residues" evidence="1">
    <location>
        <begin position="16"/>
        <end position="30"/>
    </location>
</feature>
<gene>
    <name evidence="3" type="primary">LOC108681082</name>
</gene>
<evidence type="ECO:0000313" key="2">
    <source>
        <dbReference type="Proteomes" id="UP000694843"/>
    </source>
</evidence>
<dbReference type="CTD" id="6882"/>
<evidence type="ECO:0000313" key="3">
    <source>
        <dbReference type="RefSeq" id="XP_018025552.1"/>
    </source>
</evidence>
<dbReference type="Proteomes" id="UP000694843">
    <property type="component" value="Unplaced"/>
</dbReference>
<dbReference type="AlphaFoldDB" id="A0A8B7PJ91"/>
<accession>A0A8B7PJ91</accession>
<reference evidence="3" key="1">
    <citation type="submission" date="2025-08" db="UniProtKB">
        <authorList>
            <consortium name="RefSeq"/>
        </authorList>
    </citation>
    <scope>IDENTIFICATION</scope>
    <source>
        <tissue evidence="3">Whole organism</tissue>
    </source>
</reference>
<sequence>MDSSLEGLDSSLDDNSSDHNLCDGVSREGSECNSEINGSDVEAGPYDWLRQHAEANAQSTTAKRRRESDDSDIGQSHVQDSSQAALLASAAADADKAGPPATPTTPAMMSKKSRRELEEEEREKMQVLVITCLTFTTLLA</sequence>
<dbReference type="RefSeq" id="XP_018025552.1">
    <property type="nucleotide sequence ID" value="XM_018170063.1"/>
</dbReference>
<dbReference type="GeneID" id="108681082"/>
<dbReference type="KEGG" id="hazt:108681082"/>
<keyword evidence="2" id="KW-1185">Reference proteome</keyword>
<proteinExistence type="predicted"/>
<feature type="region of interest" description="Disordered" evidence="1">
    <location>
        <begin position="1"/>
        <end position="123"/>
    </location>
</feature>
<organism evidence="2 3">
    <name type="scientific">Hyalella azteca</name>
    <name type="common">Amphipod</name>
    <dbReference type="NCBI Taxonomy" id="294128"/>
    <lineage>
        <taxon>Eukaryota</taxon>
        <taxon>Metazoa</taxon>
        <taxon>Ecdysozoa</taxon>
        <taxon>Arthropoda</taxon>
        <taxon>Crustacea</taxon>
        <taxon>Multicrustacea</taxon>
        <taxon>Malacostraca</taxon>
        <taxon>Eumalacostraca</taxon>
        <taxon>Peracarida</taxon>
        <taxon>Amphipoda</taxon>
        <taxon>Senticaudata</taxon>
        <taxon>Talitrida</taxon>
        <taxon>Talitroidea</taxon>
        <taxon>Hyalellidae</taxon>
        <taxon>Hyalella</taxon>
    </lineage>
</organism>
<feature type="compositionally biased region" description="Polar residues" evidence="1">
    <location>
        <begin position="73"/>
        <end position="83"/>
    </location>
</feature>
<protein>
    <submittedName>
        <fullName evidence="3">Uncharacterized protein LOC108681082</fullName>
    </submittedName>
</protein>